<dbReference type="PROSITE" id="PS50164">
    <property type="entry name" value="GIY_YIG"/>
    <property type="match status" value="1"/>
</dbReference>
<keyword evidence="3" id="KW-0378">Hydrolase</keyword>
<keyword evidence="3" id="KW-0255">Endonuclease</keyword>
<dbReference type="SUPFAM" id="SSF82771">
    <property type="entry name" value="GIY-YIG endonuclease"/>
    <property type="match status" value="1"/>
</dbReference>
<gene>
    <name evidence="3" type="ORF">SAMN04488027_11454</name>
</gene>
<evidence type="ECO:0000313" key="4">
    <source>
        <dbReference type="Proteomes" id="UP000199296"/>
    </source>
</evidence>
<dbReference type="EMBL" id="FNCW01000014">
    <property type="protein sequence ID" value="SDH00314.1"/>
    <property type="molecule type" value="Genomic_DNA"/>
</dbReference>
<feature type="domain" description="GIY-YIG" evidence="2">
    <location>
        <begin position="36"/>
        <end position="113"/>
    </location>
</feature>
<organism evidence="3 4">
    <name type="scientific">Psychroflexus sediminis</name>
    <dbReference type="NCBI Taxonomy" id="470826"/>
    <lineage>
        <taxon>Bacteria</taxon>
        <taxon>Pseudomonadati</taxon>
        <taxon>Bacteroidota</taxon>
        <taxon>Flavobacteriia</taxon>
        <taxon>Flavobacteriales</taxon>
        <taxon>Flavobacteriaceae</taxon>
        <taxon>Psychroflexus</taxon>
    </lineage>
</organism>
<dbReference type="Proteomes" id="UP000199296">
    <property type="component" value="Unassembled WGS sequence"/>
</dbReference>
<keyword evidence="3" id="KW-0540">Nuclease</keyword>
<name>A0A1G7YV43_9FLAO</name>
<dbReference type="Pfam" id="PF01541">
    <property type="entry name" value="GIY-YIG"/>
    <property type="match status" value="1"/>
</dbReference>
<dbReference type="PANTHER" id="PTHR34477">
    <property type="entry name" value="UPF0213 PROTEIN YHBQ"/>
    <property type="match status" value="1"/>
</dbReference>
<evidence type="ECO:0000313" key="3">
    <source>
        <dbReference type="EMBL" id="SDH00314.1"/>
    </source>
</evidence>
<accession>A0A1G7YV43</accession>
<dbReference type="InterPro" id="IPR050190">
    <property type="entry name" value="UPF0213_domain"/>
</dbReference>
<dbReference type="AlphaFoldDB" id="A0A1G7YV43"/>
<dbReference type="PANTHER" id="PTHR34477:SF1">
    <property type="entry name" value="UPF0213 PROTEIN YHBQ"/>
    <property type="match status" value="1"/>
</dbReference>
<proteinExistence type="inferred from homology"/>
<evidence type="ECO:0000259" key="2">
    <source>
        <dbReference type="PROSITE" id="PS50164"/>
    </source>
</evidence>
<dbReference type="GO" id="GO:0004519">
    <property type="term" value="F:endonuclease activity"/>
    <property type="evidence" value="ECO:0007669"/>
    <property type="project" value="UniProtKB-KW"/>
</dbReference>
<reference evidence="3 4" key="1">
    <citation type="submission" date="2016-10" db="EMBL/GenBank/DDBJ databases">
        <authorList>
            <person name="de Groot N.N."/>
        </authorList>
    </citation>
    <scope>NUCLEOTIDE SEQUENCE [LARGE SCALE GENOMIC DNA]</scope>
    <source>
        <strain evidence="3 4">DSM 19803</strain>
    </source>
</reference>
<comment type="similarity">
    <text evidence="1">Belongs to the UPF0213 family.</text>
</comment>
<protein>
    <submittedName>
        <fullName evidence="3">Putative endonuclease</fullName>
    </submittedName>
</protein>
<evidence type="ECO:0000256" key="1">
    <source>
        <dbReference type="ARBA" id="ARBA00007435"/>
    </source>
</evidence>
<dbReference type="STRING" id="470826.SAMN04488027_11454"/>
<keyword evidence="4" id="KW-1185">Reference proteome</keyword>
<dbReference type="InterPro" id="IPR000305">
    <property type="entry name" value="GIY-YIG_endonuc"/>
</dbReference>
<dbReference type="Gene3D" id="3.40.1440.10">
    <property type="entry name" value="GIY-YIG endonuclease"/>
    <property type="match status" value="1"/>
</dbReference>
<sequence>MAEWLGSGLQNHLQRFSRHFGTLDKCYFTTFNNSSIMHFVYIIHSEDVNKYYVGETSHVEHRLALHKNHYFKGAYTRMANDWELVLKFECRNRSEALFIEKFIKRMKSTKFIKKIIQTPTILSDIIEKHRTE</sequence>
<dbReference type="InterPro" id="IPR035901">
    <property type="entry name" value="GIY-YIG_endonuc_sf"/>
</dbReference>